<keyword evidence="9" id="KW-1185">Reference proteome</keyword>
<dbReference type="Pfam" id="PF12833">
    <property type="entry name" value="HTH_18"/>
    <property type="match status" value="1"/>
</dbReference>
<name>A0ABW5QYG0_9BACL</name>
<evidence type="ECO:0000313" key="8">
    <source>
        <dbReference type="EMBL" id="MFD2661384.1"/>
    </source>
</evidence>
<evidence type="ECO:0000256" key="2">
    <source>
        <dbReference type="ARBA" id="ARBA00023125"/>
    </source>
</evidence>
<keyword evidence="3" id="KW-0804">Transcription</keyword>
<dbReference type="PANTHER" id="PTHR43280">
    <property type="entry name" value="ARAC-FAMILY TRANSCRIPTIONAL REGULATOR"/>
    <property type="match status" value="1"/>
</dbReference>
<dbReference type="PROSITE" id="PS01124">
    <property type="entry name" value="HTH_ARAC_FAMILY_2"/>
    <property type="match status" value="1"/>
</dbReference>
<proteinExistence type="predicted"/>
<keyword evidence="1" id="KW-0805">Transcription regulation</keyword>
<dbReference type="SMART" id="SM00448">
    <property type="entry name" value="REC"/>
    <property type="match status" value="1"/>
</dbReference>
<dbReference type="InterPro" id="IPR020449">
    <property type="entry name" value="Tscrpt_reg_AraC-type_HTH"/>
</dbReference>
<reference evidence="9" key="1">
    <citation type="journal article" date="2019" name="Int. J. Syst. Evol. Microbiol.">
        <title>The Global Catalogue of Microorganisms (GCM) 10K type strain sequencing project: providing services to taxonomists for standard genome sequencing and annotation.</title>
        <authorList>
            <consortium name="The Broad Institute Genomics Platform"/>
            <consortium name="The Broad Institute Genome Sequencing Center for Infectious Disease"/>
            <person name="Wu L."/>
            <person name="Ma J."/>
        </authorList>
    </citation>
    <scope>NUCLEOTIDE SEQUENCE [LARGE SCALE GENOMIC DNA]</scope>
    <source>
        <strain evidence="9">TISTR 1827</strain>
    </source>
</reference>
<feature type="domain" description="HTH araC/xylS-type" evidence="6">
    <location>
        <begin position="437"/>
        <end position="535"/>
    </location>
</feature>
<comment type="caution">
    <text evidence="8">The sequence shown here is derived from an EMBL/GenBank/DDBJ whole genome shotgun (WGS) entry which is preliminary data.</text>
</comment>
<dbReference type="PROSITE" id="PS50110">
    <property type="entry name" value="RESPONSE_REGULATORY"/>
    <property type="match status" value="1"/>
</dbReference>
<feature type="modified residue" description="4-aspartylphosphate" evidence="4">
    <location>
        <position position="54"/>
    </location>
</feature>
<dbReference type="SUPFAM" id="SSF46689">
    <property type="entry name" value="Homeodomain-like"/>
    <property type="match status" value="2"/>
</dbReference>
<dbReference type="EMBL" id="JBHUMY010000013">
    <property type="protein sequence ID" value="MFD2661384.1"/>
    <property type="molecule type" value="Genomic_DNA"/>
</dbReference>
<evidence type="ECO:0000256" key="3">
    <source>
        <dbReference type="ARBA" id="ARBA00023163"/>
    </source>
</evidence>
<organism evidence="8 9">
    <name type="scientific">Paenibacillus thailandensis</name>
    <dbReference type="NCBI Taxonomy" id="393250"/>
    <lineage>
        <taxon>Bacteria</taxon>
        <taxon>Bacillati</taxon>
        <taxon>Bacillota</taxon>
        <taxon>Bacilli</taxon>
        <taxon>Bacillales</taxon>
        <taxon>Paenibacillaceae</taxon>
        <taxon>Paenibacillus</taxon>
    </lineage>
</organism>
<dbReference type="SUPFAM" id="SSF52172">
    <property type="entry name" value="CheY-like"/>
    <property type="match status" value="1"/>
</dbReference>
<dbReference type="Gene3D" id="3.40.50.2300">
    <property type="match status" value="1"/>
</dbReference>
<evidence type="ECO:0000313" key="9">
    <source>
        <dbReference type="Proteomes" id="UP001597493"/>
    </source>
</evidence>
<evidence type="ECO:0000256" key="5">
    <source>
        <dbReference type="SAM" id="MobiDB-lite"/>
    </source>
</evidence>
<dbReference type="Pfam" id="PF00072">
    <property type="entry name" value="Response_reg"/>
    <property type="match status" value="1"/>
</dbReference>
<dbReference type="InterPro" id="IPR011006">
    <property type="entry name" value="CheY-like_superfamily"/>
</dbReference>
<dbReference type="Proteomes" id="UP001597493">
    <property type="component" value="Unassembled WGS sequence"/>
</dbReference>
<dbReference type="CDD" id="cd17536">
    <property type="entry name" value="REC_YesN-like"/>
    <property type="match status" value="1"/>
</dbReference>
<dbReference type="PRINTS" id="PR00032">
    <property type="entry name" value="HTHARAC"/>
</dbReference>
<dbReference type="RefSeq" id="WP_379274156.1">
    <property type="nucleotide sequence ID" value="NZ_JBHUGT010000019.1"/>
</dbReference>
<dbReference type="InterPro" id="IPR009057">
    <property type="entry name" value="Homeodomain-like_sf"/>
</dbReference>
<evidence type="ECO:0000259" key="6">
    <source>
        <dbReference type="PROSITE" id="PS01124"/>
    </source>
</evidence>
<gene>
    <name evidence="8" type="ORF">ACFSW5_14110</name>
</gene>
<evidence type="ECO:0000256" key="4">
    <source>
        <dbReference type="PROSITE-ProRule" id="PRU00169"/>
    </source>
</evidence>
<dbReference type="InterPro" id="IPR001789">
    <property type="entry name" value="Sig_transdc_resp-reg_receiver"/>
</dbReference>
<sequence length="540" mass="61183">MKALIVDDEKHVRDAIRLLSDWEGNGITEVLEASDGEAAAEAIREHAPQIVMTDMKMPRKDGVQLLTWIRDNAPECKALVISGYDDFELIRHTIRSGGVDYILKPVEPEALNEALARAVNAWRSDEEKRAAQIRQSIEVNEMKPHYADKLLSELVAGHGGTERAVGLLRGQAGMPETAGEAQVGLISLEQLDAGLLGKFQRDRQLLAFMVLNICNELLKNKGTAFQHLNRYGEIVLLYWDRQMPFRAVFDRINEGFELALRRRLHAGLSGFLPFPDGAGKAYKEARAALWRRNLLESGERLHAADAGEQPARFPRLSGRADKLRLAALGGKDEQMAAAADEWLEEMKQQPSVTPENIAEWNDEWDWLQKQWEDGNEGRAAEAANDETPETENGAYPLPLDSEGLLSWPLWREMMLGRLKAASRLLAALHTKDNHIIHDIARYVEAHYREEVSLQDIASHFFLSREYISRKFKQEFGVTMSDFLSRIRIDKAKVLLRNTPLRISQIAESVGYRDENYFSKVFKKQEGVRPGEYRKQFSGEG</sequence>
<accession>A0ABW5QYG0</accession>
<keyword evidence="2" id="KW-0238">DNA-binding</keyword>
<evidence type="ECO:0000259" key="7">
    <source>
        <dbReference type="PROSITE" id="PS50110"/>
    </source>
</evidence>
<evidence type="ECO:0000256" key="1">
    <source>
        <dbReference type="ARBA" id="ARBA00023015"/>
    </source>
</evidence>
<feature type="region of interest" description="Disordered" evidence="5">
    <location>
        <begin position="375"/>
        <end position="395"/>
    </location>
</feature>
<dbReference type="PANTHER" id="PTHR43280:SF10">
    <property type="entry name" value="REGULATORY PROTEIN POCR"/>
    <property type="match status" value="1"/>
</dbReference>
<dbReference type="InterPro" id="IPR018060">
    <property type="entry name" value="HTH_AraC"/>
</dbReference>
<protein>
    <submittedName>
        <fullName evidence="8">Response regulator</fullName>
    </submittedName>
</protein>
<dbReference type="Gene3D" id="1.10.10.60">
    <property type="entry name" value="Homeodomain-like"/>
    <property type="match status" value="2"/>
</dbReference>
<feature type="domain" description="Response regulatory" evidence="7">
    <location>
        <begin position="2"/>
        <end position="119"/>
    </location>
</feature>
<keyword evidence="4" id="KW-0597">Phosphoprotein</keyword>
<dbReference type="SMART" id="SM00342">
    <property type="entry name" value="HTH_ARAC"/>
    <property type="match status" value="1"/>
</dbReference>